<dbReference type="InterPro" id="IPR029052">
    <property type="entry name" value="Metallo-depent_PP-like"/>
</dbReference>
<feature type="domain" description="PhoD-like phosphatase metallophosphatase" evidence="1">
    <location>
        <begin position="171"/>
        <end position="536"/>
    </location>
</feature>
<dbReference type="Proteomes" id="UP001446205">
    <property type="component" value="Unassembled WGS sequence"/>
</dbReference>
<dbReference type="CDD" id="cd07389">
    <property type="entry name" value="MPP_PhoD"/>
    <property type="match status" value="1"/>
</dbReference>
<dbReference type="RefSeq" id="WP_341371456.1">
    <property type="nucleotide sequence ID" value="NZ_JBBPCO010000011.1"/>
</dbReference>
<organism evidence="3 4">
    <name type="scientific">Thermithiobacillus plumbiphilus</name>
    <dbReference type="NCBI Taxonomy" id="1729899"/>
    <lineage>
        <taxon>Bacteria</taxon>
        <taxon>Pseudomonadati</taxon>
        <taxon>Pseudomonadota</taxon>
        <taxon>Acidithiobacillia</taxon>
        <taxon>Acidithiobacillales</taxon>
        <taxon>Thermithiobacillaceae</taxon>
        <taxon>Thermithiobacillus</taxon>
    </lineage>
</organism>
<dbReference type="Gene3D" id="3.60.21.70">
    <property type="entry name" value="PhoD-like phosphatase"/>
    <property type="match status" value="1"/>
</dbReference>
<keyword evidence="4" id="KW-1185">Reference proteome</keyword>
<dbReference type="InterPro" id="IPR052900">
    <property type="entry name" value="Phospholipid_Metab_Enz"/>
</dbReference>
<sequence>MHRRKFLKALLATGSAAWLTGCYGGSEMQSGYARPVGFVPEPALPDLSADFEVDPALDPQPVFSLGIAAGDPRPHGIVLWTRIDPKALGNLKHLAYEIASDPSFSKGTVLVRGLANLSAENDHTVKLPLEHQALQAFTTYYYRFIYNKTASRSGRFKTLPEADAQLAGLRFAFISCQDYSNGYYTALAHLAQEEVDFVLFLGDYIYETVGDPSFQGAQVRRVPPLPSGGTVAAGLDDYRHLYRTYKADPDLQALHERFSVIQLWDDHEFANDAWQDHHPDNNPDPAAATPLLRQAANQAWAEYGLADVPFDPQQAPLESIRLYRSFRFGKLMELVATDERLYRDGPPCGNATEQRYVTQRCAAAEDTARSMLGGNQRDWFLKTITESPATWKIWANEVTLMQMKLGGQFITLDQWDGYPAERAQLLTALQDAGVRNFIAVTGDIHSFIAGYLKRNFDDLLEMPVAVELVVGSVSSANFLELVTSQIPLPSAPVPTSIPLMPGASVENALILNNPHMRFFNSSTHGYCLMNVSPTKAVCTMKAVSTIREQTASVQILTRFTVPRDQVILIEG</sequence>
<name>A0ABU9DA74_9PROT</name>
<comment type="caution">
    <text evidence="3">The sequence shown here is derived from an EMBL/GenBank/DDBJ whole genome shotgun (WGS) entry which is preliminary data.</text>
</comment>
<gene>
    <name evidence="3" type="ORF">WOB96_11595</name>
</gene>
<proteinExistence type="predicted"/>
<accession>A0ABU9DA74</accession>
<dbReference type="EMBL" id="JBBPCO010000011">
    <property type="protein sequence ID" value="MEK8090401.1"/>
    <property type="molecule type" value="Genomic_DNA"/>
</dbReference>
<dbReference type="InterPro" id="IPR032093">
    <property type="entry name" value="PhoD_N"/>
</dbReference>
<dbReference type="PANTHER" id="PTHR43606:SF2">
    <property type="entry name" value="ALKALINE PHOSPHATASE FAMILY PROTEIN (AFU_ORTHOLOGUE AFUA_5G03860)"/>
    <property type="match status" value="1"/>
</dbReference>
<dbReference type="Pfam" id="PF09423">
    <property type="entry name" value="PhoD"/>
    <property type="match status" value="1"/>
</dbReference>
<dbReference type="Pfam" id="PF16655">
    <property type="entry name" value="PhoD_N"/>
    <property type="match status" value="1"/>
</dbReference>
<evidence type="ECO:0000313" key="3">
    <source>
        <dbReference type="EMBL" id="MEK8090401.1"/>
    </source>
</evidence>
<evidence type="ECO:0000259" key="2">
    <source>
        <dbReference type="Pfam" id="PF16655"/>
    </source>
</evidence>
<dbReference type="InterPro" id="IPR018946">
    <property type="entry name" value="PhoD-like_MPP"/>
</dbReference>
<dbReference type="SUPFAM" id="SSF56300">
    <property type="entry name" value="Metallo-dependent phosphatases"/>
    <property type="match status" value="1"/>
</dbReference>
<dbReference type="PROSITE" id="PS51257">
    <property type="entry name" value="PROKAR_LIPOPROTEIN"/>
    <property type="match status" value="1"/>
</dbReference>
<feature type="domain" description="Phospholipase D N-terminal" evidence="2">
    <location>
        <begin position="65"/>
        <end position="158"/>
    </location>
</feature>
<evidence type="ECO:0000313" key="4">
    <source>
        <dbReference type="Proteomes" id="UP001446205"/>
    </source>
</evidence>
<protein>
    <submittedName>
        <fullName evidence="3">Alkaline phosphatase D family protein</fullName>
    </submittedName>
</protein>
<dbReference type="Gene3D" id="2.60.40.380">
    <property type="entry name" value="Purple acid phosphatase-like, N-terminal"/>
    <property type="match status" value="1"/>
</dbReference>
<dbReference type="InterPro" id="IPR038607">
    <property type="entry name" value="PhoD-like_sf"/>
</dbReference>
<evidence type="ECO:0000259" key="1">
    <source>
        <dbReference type="Pfam" id="PF09423"/>
    </source>
</evidence>
<dbReference type="PANTHER" id="PTHR43606">
    <property type="entry name" value="PHOSPHATASE, PUTATIVE (AFU_ORTHOLOGUE AFUA_6G08710)-RELATED"/>
    <property type="match status" value="1"/>
</dbReference>
<reference evidence="3 4" key="1">
    <citation type="submission" date="2024-04" db="EMBL/GenBank/DDBJ databases">
        <authorList>
            <person name="Abashina T."/>
            <person name="Shaikin A."/>
        </authorList>
    </citation>
    <scope>NUCLEOTIDE SEQUENCE [LARGE SCALE GENOMIC DNA]</scope>
    <source>
        <strain evidence="3 4">AAFK</strain>
    </source>
</reference>